<sequence>MKFNASGAGVLVDPWFTGDLAFLEQDWMYQGHKRVLRTDKVKMDAIMADTDVIVITQGLDDHCHMPTLRECVPKDKPIVANPAAAERISPLGFSNVMVLDHGQSVDVADGRLQLTATVGALVGPPWSKRENGLVFREKVPGGASAYFEAHCDFDEASVSNVGQVDMVVSPISSSLVGVGPVAMPLVMGDINLVKLLKILKPKVLVPLLNAELDHSGPLAAVIQERGNVDALRADIQAAGLNTKVVFPAPSTEQKQIDL</sequence>
<proteinExistence type="predicted"/>
<protein>
    <submittedName>
        <fullName evidence="1">Beta-lactamase superfamily domain-containing protein</fullName>
    </submittedName>
</protein>
<dbReference type="InterPro" id="IPR036866">
    <property type="entry name" value="RibonucZ/Hydroxyglut_hydro"/>
</dbReference>
<evidence type="ECO:0000313" key="1">
    <source>
        <dbReference type="EMBL" id="KAF5834785.1"/>
    </source>
</evidence>
<dbReference type="Proteomes" id="UP000815325">
    <property type="component" value="Unassembled WGS sequence"/>
</dbReference>
<dbReference type="Pfam" id="PF13483">
    <property type="entry name" value="Lactamase_B_3"/>
    <property type="match status" value="1"/>
</dbReference>
<dbReference type="SUPFAM" id="SSF56281">
    <property type="entry name" value="Metallo-hydrolase/oxidoreductase"/>
    <property type="match status" value="1"/>
</dbReference>
<gene>
    <name evidence="1" type="ORF">DUNSADRAFT_8426</name>
</gene>
<dbReference type="PANTHER" id="PTHR36142">
    <property type="entry name" value="METALLO-HYDROLASE/OXIDOREDUCTASE SUPERFAMILY PROTEIN"/>
    <property type="match status" value="1"/>
</dbReference>
<dbReference type="Gene3D" id="3.60.15.10">
    <property type="entry name" value="Ribonuclease Z/Hydroxyacylglutathione hydrolase-like"/>
    <property type="match status" value="1"/>
</dbReference>
<accession>A0ABQ7GJJ9</accession>
<organism evidence="1 2">
    <name type="scientific">Dunaliella salina</name>
    <name type="common">Green alga</name>
    <name type="synonym">Protococcus salinus</name>
    <dbReference type="NCBI Taxonomy" id="3046"/>
    <lineage>
        <taxon>Eukaryota</taxon>
        <taxon>Viridiplantae</taxon>
        <taxon>Chlorophyta</taxon>
        <taxon>core chlorophytes</taxon>
        <taxon>Chlorophyceae</taxon>
        <taxon>CS clade</taxon>
        <taxon>Chlamydomonadales</taxon>
        <taxon>Dunaliellaceae</taxon>
        <taxon>Dunaliella</taxon>
    </lineage>
</organism>
<keyword evidence="2" id="KW-1185">Reference proteome</keyword>
<dbReference type="PANTHER" id="PTHR36142:SF2">
    <property type="entry name" value="METALLO-HYDROLASE_OXIDOREDUCTASE SUPERFAMILY PROTEIN"/>
    <property type="match status" value="1"/>
</dbReference>
<comment type="caution">
    <text evidence="1">The sequence shown here is derived from an EMBL/GenBank/DDBJ whole genome shotgun (WGS) entry which is preliminary data.</text>
</comment>
<reference evidence="1" key="1">
    <citation type="submission" date="2017-08" db="EMBL/GenBank/DDBJ databases">
        <authorList>
            <person name="Polle J.E."/>
            <person name="Barry K."/>
            <person name="Cushman J."/>
            <person name="Schmutz J."/>
            <person name="Tran D."/>
            <person name="Hathwaick L.T."/>
            <person name="Yim W.C."/>
            <person name="Jenkins J."/>
            <person name="Mckie-Krisberg Z.M."/>
            <person name="Prochnik S."/>
            <person name="Lindquist E."/>
            <person name="Dockter R.B."/>
            <person name="Adam C."/>
            <person name="Molina H."/>
            <person name="Bunkerborg J."/>
            <person name="Jin E."/>
            <person name="Buchheim M."/>
            <person name="Magnuson J."/>
        </authorList>
    </citation>
    <scope>NUCLEOTIDE SEQUENCE</scope>
    <source>
        <strain evidence="1">CCAP 19/18</strain>
    </source>
</reference>
<dbReference type="EMBL" id="MU069738">
    <property type="protein sequence ID" value="KAF5834785.1"/>
    <property type="molecule type" value="Genomic_DNA"/>
</dbReference>
<evidence type="ECO:0000313" key="2">
    <source>
        <dbReference type="Proteomes" id="UP000815325"/>
    </source>
</evidence>
<name>A0ABQ7GJJ9_DUNSA</name>